<keyword evidence="2" id="KW-1185">Reference proteome</keyword>
<reference evidence="2" key="1">
    <citation type="journal article" date="2019" name="Int. J. Syst. Evol. Microbiol.">
        <title>The Global Catalogue of Microorganisms (GCM) 10K type strain sequencing project: providing services to taxonomists for standard genome sequencing and annotation.</title>
        <authorList>
            <consortium name="The Broad Institute Genomics Platform"/>
            <consortium name="The Broad Institute Genome Sequencing Center for Infectious Disease"/>
            <person name="Wu L."/>
            <person name="Ma J."/>
        </authorList>
    </citation>
    <scope>NUCLEOTIDE SEQUENCE [LARGE SCALE GENOMIC DNA]</scope>
    <source>
        <strain evidence="2">JCM 13006</strain>
    </source>
</reference>
<accession>A0ABP9DDD7</accession>
<evidence type="ECO:0000313" key="1">
    <source>
        <dbReference type="EMBL" id="GAA4839032.1"/>
    </source>
</evidence>
<dbReference type="Proteomes" id="UP001501752">
    <property type="component" value="Unassembled WGS sequence"/>
</dbReference>
<evidence type="ECO:0008006" key="3">
    <source>
        <dbReference type="Google" id="ProtNLM"/>
    </source>
</evidence>
<comment type="caution">
    <text evidence="1">The sequence shown here is derived from an EMBL/GenBank/DDBJ whole genome shotgun (WGS) entry which is preliminary data.</text>
</comment>
<organism evidence="1 2">
    <name type="scientific">Kitasatospora terrestris</name>
    <dbReference type="NCBI Taxonomy" id="258051"/>
    <lineage>
        <taxon>Bacteria</taxon>
        <taxon>Bacillati</taxon>
        <taxon>Actinomycetota</taxon>
        <taxon>Actinomycetes</taxon>
        <taxon>Kitasatosporales</taxon>
        <taxon>Streptomycetaceae</taxon>
        <taxon>Kitasatospora</taxon>
    </lineage>
</organism>
<sequence>MSSSAPLPADANRVDQAAATLLEEAMAATDRLAAQAFLDDRYDVGPALGAAGYISEARGLLAPAQAIPNAGPTAPDNDATILELAERLDCGADSLVASEPVREDPGNTLTRRSAAACMRNASAALRAALPPVANGS</sequence>
<proteinExistence type="predicted"/>
<gene>
    <name evidence="1" type="ORF">GCM10023235_12900</name>
</gene>
<dbReference type="RefSeq" id="WP_345695778.1">
    <property type="nucleotide sequence ID" value="NZ_BAABIS010000001.1"/>
</dbReference>
<dbReference type="EMBL" id="BAABIS010000001">
    <property type="protein sequence ID" value="GAA4839032.1"/>
    <property type="molecule type" value="Genomic_DNA"/>
</dbReference>
<evidence type="ECO:0000313" key="2">
    <source>
        <dbReference type="Proteomes" id="UP001501752"/>
    </source>
</evidence>
<protein>
    <recommendedName>
        <fullName evidence="3">HEPN domain-containing protein</fullName>
    </recommendedName>
</protein>
<name>A0ABP9DDD7_9ACTN</name>